<feature type="domain" description="Integrase catalytic" evidence="1">
    <location>
        <begin position="281"/>
        <end position="430"/>
    </location>
</feature>
<dbReference type="GO" id="GO:0015074">
    <property type="term" value="P:DNA integration"/>
    <property type="evidence" value="ECO:0007669"/>
    <property type="project" value="InterPro"/>
</dbReference>
<gene>
    <name evidence="2" type="ORF">SDC9_40207</name>
</gene>
<dbReference type="SUPFAM" id="SSF53098">
    <property type="entry name" value="Ribonuclease H-like"/>
    <property type="match status" value="1"/>
</dbReference>
<dbReference type="InterPro" id="IPR015378">
    <property type="entry name" value="Transposase-like_Mu_C"/>
</dbReference>
<dbReference type="InterPro" id="IPR009004">
    <property type="entry name" value="Transposase_Mu_C"/>
</dbReference>
<dbReference type="Pfam" id="PF09299">
    <property type="entry name" value="Mu-transpos_C"/>
    <property type="match status" value="1"/>
</dbReference>
<sequence>MENEMEAEQYVDTGTAARLLGTTPRRVTEMIADGKLVAVGVDGNRGGSSGTRPMVAIASMPLEARLEYVTQIDTLHPLPSGMLAAYRDVYKDKGLQVLWRRHQIVLEAKAEATFADYKKTTAAREQIAAKYGISTRTLYRWVKAYESEGVAGLMDKIEQSNKGVPKAMCLFAQDYAKDRMFGISRRTRSAAFDDLKKQSAELGKRACAHCVHNAESLVRREFALGGMAEQYTLCDQPGGGLIVPQSRSTFNRFVASIPADEMAYARHGKRYWEARYMPKADRERPTKANECWFGDHHMIDIMVIDEEHDNAIIRPWITVWSDAATSCLVGFCATTNPNSTAITESFIRAIVRKPNSEFYGVPCYAYMDNGKDYRSKKFEGEREVEHVLGRLNDSMETVGILRQLGVAVIHALPYKAWSKPIERIFGTIENRWIRELPGWVGNSPTARPEVMTNAKLRHMAENGELLTFRQFAQIFREQIAPAYHNERFGNEQSPIERYRALPKAREDMPSWDVLDFIRQESVSRKVFPRGIQLGKCWYWHDDLRRLVDKYVTVRYDKEDMSAVAIVDGKRFICHATVKERLAMVNADPEKHAAHMALQRSTGHEVTDEIDKAHRAVDIGLRKRNAIYEPIDLAQAGYQGKTTTEYRRAAKSKAALEKENRIRSGEEEDAAHDAVLEMYMQLGREMLNGGAK</sequence>
<name>A0A644VRN0_9ZZZZ</name>
<dbReference type="InterPro" id="IPR036388">
    <property type="entry name" value="WH-like_DNA-bd_sf"/>
</dbReference>
<dbReference type="EMBL" id="VSSQ01000412">
    <property type="protein sequence ID" value="MPL94059.1"/>
    <property type="molecule type" value="Genomic_DNA"/>
</dbReference>
<dbReference type="GO" id="GO:0043565">
    <property type="term" value="F:sequence-specific DNA binding"/>
    <property type="evidence" value="ECO:0007669"/>
    <property type="project" value="InterPro"/>
</dbReference>
<dbReference type="InterPro" id="IPR036397">
    <property type="entry name" value="RNaseH_sf"/>
</dbReference>
<evidence type="ECO:0000313" key="2">
    <source>
        <dbReference type="EMBL" id="MPL94059.1"/>
    </source>
</evidence>
<dbReference type="InterPro" id="IPR010921">
    <property type="entry name" value="Trp_repressor/repl_initiator"/>
</dbReference>
<dbReference type="SUPFAM" id="SSF50610">
    <property type="entry name" value="mu transposase, C-terminal domain"/>
    <property type="match status" value="1"/>
</dbReference>
<protein>
    <recommendedName>
        <fullName evidence="1">Integrase catalytic domain-containing protein</fullName>
    </recommendedName>
</protein>
<dbReference type="AlphaFoldDB" id="A0A644VRN0"/>
<evidence type="ECO:0000259" key="1">
    <source>
        <dbReference type="PROSITE" id="PS50994"/>
    </source>
</evidence>
<proteinExistence type="predicted"/>
<dbReference type="InterPro" id="IPR001584">
    <property type="entry name" value="Integrase_cat-core"/>
</dbReference>
<dbReference type="Pfam" id="PF13551">
    <property type="entry name" value="HTH_29"/>
    <property type="match status" value="1"/>
</dbReference>
<dbReference type="Gene3D" id="1.10.10.10">
    <property type="entry name" value="Winged helix-like DNA-binding domain superfamily/Winged helix DNA-binding domain"/>
    <property type="match status" value="1"/>
</dbReference>
<organism evidence="2">
    <name type="scientific">bioreactor metagenome</name>
    <dbReference type="NCBI Taxonomy" id="1076179"/>
    <lineage>
        <taxon>unclassified sequences</taxon>
        <taxon>metagenomes</taxon>
        <taxon>ecological metagenomes</taxon>
    </lineage>
</organism>
<reference evidence="2" key="1">
    <citation type="submission" date="2019-08" db="EMBL/GenBank/DDBJ databases">
        <authorList>
            <person name="Kucharzyk K."/>
            <person name="Murdoch R.W."/>
            <person name="Higgins S."/>
            <person name="Loffler F."/>
        </authorList>
    </citation>
    <scope>NUCLEOTIDE SEQUENCE</scope>
</reference>
<dbReference type="Gene3D" id="2.30.30.130">
    <property type="entry name" value="Transposase, Mu, C-terminal"/>
    <property type="match status" value="1"/>
</dbReference>
<comment type="caution">
    <text evidence="2">The sequence shown here is derived from an EMBL/GenBank/DDBJ whole genome shotgun (WGS) entry which is preliminary data.</text>
</comment>
<dbReference type="InterPro" id="IPR012337">
    <property type="entry name" value="RNaseH-like_sf"/>
</dbReference>
<dbReference type="PROSITE" id="PS50994">
    <property type="entry name" value="INTEGRASE"/>
    <property type="match status" value="1"/>
</dbReference>
<accession>A0A644VRN0</accession>
<dbReference type="Gene3D" id="3.30.420.10">
    <property type="entry name" value="Ribonuclease H-like superfamily/Ribonuclease H"/>
    <property type="match status" value="1"/>
</dbReference>
<dbReference type="SUPFAM" id="SSF48295">
    <property type="entry name" value="TrpR-like"/>
    <property type="match status" value="1"/>
</dbReference>